<feature type="region of interest" description="Disordered" evidence="1">
    <location>
        <begin position="1"/>
        <end position="61"/>
    </location>
</feature>
<dbReference type="InterPro" id="IPR029063">
    <property type="entry name" value="SAM-dependent_MTases_sf"/>
</dbReference>
<dbReference type="SUPFAM" id="SSF53335">
    <property type="entry name" value="S-adenosyl-L-methionine-dependent methyltransferases"/>
    <property type="match status" value="1"/>
</dbReference>
<dbReference type="Gene3D" id="3.40.50.150">
    <property type="entry name" value="Vaccinia Virus protein VP39"/>
    <property type="match status" value="1"/>
</dbReference>
<evidence type="ECO:0000313" key="2">
    <source>
        <dbReference type="EMBL" id="KAF4709489.1"/>
    </source>
</evidence>
<accession>A0A7J6QLJ5</accession>
<organism evidence="2 3">
    <name type="scientific">Perkinsus olseni</name>
    <name type="common">Perkinsus atlanticus</name>
    <dbReference type="NCBI Taxonomy" id="32597"/>
    <lineage>
        <taxon>Eukaryota</taxon>
        <taxon>Sar</taxon>
        <taxon>Alveolata</taxon>
        <taxon>Perkinsozoa</taxon>
        <taxon>Perkinsea</taxon>
        <taxon>Perkinsida</taxon>
        <taxon>Perkinsidae</taxon>
        <taxon>Perkinsus</taxon>
    </lineage>
</organism>
<sequence>TGQLIPPTNASERTSESNFRGSDRSSAADTTTESPAPTPGESDDSMEGQHSDEVVSAQNQTSLTSDVEAILQGIVGTTVHALREPGEKHLRATAEELAQHLAEQIVAKMGGQNLTSSPSPDDDLIAIPEMEVKETPKEAGIKPFARKSASSHSYPESDGIAEEVAAESDDTAGDYWAPDHSEDSVYSNYAANALEHDQVKDHLMTLSYSITSLTLVLALPGNDYVVSAFMKMTGTYDPAEESVLLSYIKPGQTVVEIGANVGAYSISLAEKLGPSGQLHCFEPFRFMYQILTANVVLNGLSNVYTYNVGIGEPGPAKVVEVQAPSSSRIGNLGAMRVFQQQKEEVAFVAYSGTENITMRSLDSRPIGPKMLMKVDRAPMTEEEELLRSGATKAKRLKTHLREVSRHNVPASMGTL</sequence>
<name>A0A7J6QLJ5_PEROL</name>
<gene>
    <name evidence="2" type="ORF">FOZ63_032296</name>
</gene>
<reference evidence="2 3" key="1">
    <citation type="submission" date="2020-04" db="EMBL/GenBank/DDBJ databases">
        <title>Perkinsus olseni comparative genomics.</title>
        <authorList>
            <person name="Bogema D.R."/>
        </authorList>
    </citation>
    <scope>NUCLEOTIDE SEQUENCE [LARGE SCALE GENOMIC DNA]</scope>
    <source>
        <strain evidence="2 3">ATCC PRA-207</strain>
    </source>
</reference>
<evidence type="ECO:0000256" key="1">
    <source>
        <dbReference type="SAM" id="MobiDB-lite"/>
    </source>
</evidence>
<feature type="non-terminal residue" evidence="2">
    <location>
        <position position="1"/>
    </location>
</feature>
<dbReference type="NCBIfam" id="TIGR01444">
    <property type="entry name" value="fkbM_fam"/>
    <property type="match status" value="1"/>
</dbReference>
<dbReference type="Proteomes" id="UP000553632">
    <property type="component" value="Unassembled WGS sequence"/>
</dbReference>
<dbReference type="AlphaFoldDB" id="A0A7J6QLJ5"/>
<feature type="compositionally biased region" description="Polar residues" evidence="1">
    <location>
        <begin position="1"/>
        <end position="35"/>
    </location>
</feature>
<dbReference type="EMBL" id="JABANO010031915">
    <property type="protein sequence ID" value="KAF4709489.1"/>
    <property type="molecule type" value="Genomic_DNA"/>
</dbReference>
<comment type="caution">
    <text evidence="2">The sequence shown here is derived from an EMBL/GenBank/DDBJ whole genome shotgun (WGS) entry which is preliminary data.</text>
</comment>
<dbReference type="InterPro" id="IPR006342">
    <property type="entry name" value="FkbM_mtfrase"/>
</dbReference>
<evidence type="ECO:0000313" key="3">
    <source>
        <dbReference type="Proteomes" id="UP000553632"/>
    </source>
</evidence>
<proteinExistence type="predicted"/>
<feature type="non-terminal residue" evidence="2">
    <location>
        <position position="415"/>
    </location>
</feature>
<keyword evidence="3" id="KW-1185">Reference proteome</keyword>
<protein>
    <submittedName>
        <fullName evidence="2">Uncharacterized protein</fullName>
    </submittedName>
</protein>